<feature type="domain" description="DUF7580" evidence="1">
    <location>
        <begin position="212"/>
        <end position="563"/>
    </location>
</feature>
<dbReference type="InterPro" id="IPR056002">
    <property type="entry name" value="DUF7580"/>
</dbReference>
<comment type="caution">
    <text evidence="2">The sequence shown here is derived from an EMBL/GenBank/DDBJ whole genome shotgun (WGS) entry which is preliminary data.</text>
</comment>
<dbReference type="AlphaFoldDB" id="A0A9W9WHK9"/>
<protein>
    <recommendedName>
        <fullName evidence="1">DUF7580 domain-containing protein</fullName>
    </recommendedName>
</protein>
<dbReference type="Pfam" id="PF24476">
    <property type="entry name" value="DUF7580"/>
    <property type="match status" value="1"/>
</dbReference>
<dbReference type="Proteomes" id="UP001147760">
    <property type="component" value="Unassembled WGS sequence"/>
</dbReference>
<dbReference type="OrthoDB" id="3565018at2759"/>
<reference evidence="2" key="2">
    <citation type="journal article" date="2023" name="IMA Fungus">
        <title>Comparative genomic study of the Penicillium genus elucidates a diverse pangenome and 15 lateral gene transfer events.</title>
        <authorList>
            <person name="Petersen C."/>
            <person name="Sorensen T."/>
            <person name="Nielsen M.R."/>
            <person name="Sondergaard T.E."/>
            <person name="Sorensen J.L."/>
            <person name="Fitzpatrick D.A."/>
            <person name="Frisvad J.C."/>
            <person name="Nielsen K.L."/>
        </authorList>
    </citation>
    <scope>NUCLEOTIDE SEQUENCE</scope>
    <source>
        <strain evidence="2">IBT 17660</strain>
    </source>
</reference>
<sequence length="567" mass="64720">MSGLEVIGVVLGAIPLIISALDSYKVTSQRIKFMMKKELLLNQLIESLEEQKFFLQTDICLALKVTHLEEKQIITLIDEQGLNLFQNPEVADALREYLGEGFILYTNAVARCQHILSDIVANISGLVSTLQWEKNGLPTVLQTQPRKNGKFEFTKRIKFSVRKEDLQRQIQDLDASTKTLSRLRDHSIARQNITVQPRSKTITKYTSALNIVQNYAQHLYSAISCGCIAGCHPEHEARLFLQTRSSEMDKKHPSSLKKTAVSFILTFSPRPISLHPSFLHNKYEVKVLEEDLDHFEDGLKIDRASQTTVQINLPSTLRTSSPSPRQIEDLCQSLHRAYENRQSLDLYLSRCAKLCYCSGSNPGLNINIKDGVPYDTLTLRDILLIMQDSKSTTPKWTINQQIALSFNITSSIMQLHSTPWLTSPLTSSSILFMCDSLKFANIPQPFIVREFPTQNRTTSRRTAKASLLELGIMLLEIWHMKPIDDYASERDLQTNDSYGTRYEVARHWLSFSDDNMLPFYLELVTRCIECTFATTAATPDWGDFTFRMSVCEHVLKPLWENCPQKLR</sequence>
<reference evidence="2" key="1">
    <citation type="submission" date="2022-12" db="EMBL/GenBank/DDBJ databases">
        <authorList>
            <person name="Petersen C."/>
        </authorList>
    </citation>
    <scope>NUCLEOTIDE SEQUENCE</scope>
    <source>
        <strain evidence="2">IBT 17660</strain>
    </source>
</reference>
<dbReference type="PANTHER" id="PTHR35186:SF4">
    <property type="entry name" value="PRION-INHIBITION AND PROPAGATION HELO DOMAIN-CONTAINING PROTEIN"/>
    <property type="match status" value="1"/>
</dbReference>
<dbReference type="EMBL" id="JAPWDO010000007">
    <property type="protein sequence ID" value="KAJ5462334.1"/>
    <property type="molecule type" value="Genomic_DNA"/>
</dbReference>
<proteinExistence type="predicted"/>
<dbReference type="PANTHER" id="PTHR35186">
    <property type="entry name" value="ANK_REP_REGION DOMAIN-CONTAINING PROTEIN"/>
    <property type="match status" value="1"/>
</dbReference>
<name>A0A9W9WHK9_9EURO</name>
<evidence type="ECO:0000259" key="1">
    <source>
        <dbReference type="Pfam" id="PF24476"/>
    </source>
</evidence>
<evidence type="ECO:0000313" key="2">
    <source>
        <dbReference type="EMBL" id="KAJ5462334.1"/>
    </source>
</evidence>
<accession>A0A9W9WHK9</accession>
<organism evidence="2 3">
    <name type="scientific">Penicillium desertorum</name>
    <dbReference type="NCBI Taxonomy" id="1303715"/>
    <lineage>
        <taxon>Eukaryota</taxon>
        <taxon>Fungi</taxon>
        <taxon>Dikarya</taxon>
        <taxon>Ascomycota</taxon>
        <taxon>Pezizomycotina</taxon>
        <taxon>Eurotiomycetes</taxon>
        <taxon>Eurotiomycetidae</taxon>
        <taxon>Eurotiales</taxon>
        <taxon>Aspergillaceae</taxon>
        <taxon>Penicillium</taxon>
    </lineage>
</organism>
<evidence type="ECO:0000313" key="3">
    <source>
        <dbReference type="Proteomes" id="UP001147760"/>
    </source>
</evidence>
<gene>
    <name evidence="2" type="ORF">N7530_010539</name>
</gene>
<keyword evidence="3" id="KW-1185">Reference proteome</keyword>